<accession>A0A8T0PY40</accession>
<evidence type="ECO:0000256" key="1">
    <source>
        <dbReference type="SAM" id="MobiDB-lite"/>
    </source>
</evidence>
<feature type="region of interest" description="Disordered" evidence="1">
    <location>
        <begin position="77"/>
        <end position="109"/>
    </location>
</feature>
<sequence>MFWIRIRPARRGRECHVAHKTSYQHRRRSSHTHTGRERERGEEACRILPPPDLVGLLIYRCSESWGLHVRAGTAVGQGDDLSISSLTSPRGSRRGEAAGARAHMHSPTHPHRSIVVADLAPGSLVPAIPAQEPGRNVCERMGARPGR</sequence>
<gene>
    <name evidence="2" type="ORF">PVAP13_7NG136817</name>
</gene>
<feature type="compositionally biased region" description="Basic and acidic residues" evidence="1">
    <location>
        <begin position="34"/>
        <end position="43"/>
    </location>
</feature>
<comment type="caution">
    <text evidence="2">The sequence shown here is derived from an EMBL/GenBank/DDBJ whole genome shotgun (WGS) entry which is preliminary data.</text>
</comment>
<reference evidence="2" key="1">
    <citation type="submission" date="2020-05" db="EMBL/GenBank/DDBJ databases">
        <title>WGS assembly of Panicum virgatum.</title>
        <authorList>
            <person name="Lovell J.T."/>
            <person name="Jenkins J."/>
            <person name="Shu S."/>
            <person name="Juenger T.E."/>
            <person name="Schmutz J."/>
        </authorList>
    </citation>
    <scope>NUCLEOTIDE SEQUENCE</scope>
    <source>
        <strain evidence="2">AP13</strain>
    </source>
</reference>
<keyword evidence="3" id="KW-1185">Reference proteome</keyword>
<name>A0A8T0PY40_PANVG</name>
<organism evidence="2 3">
    <name type="scientific">Panicum virgatum</name>
    <name type="common">Blackwell switchgrass</name>
    <dbReference type="NCBI Taxonomy" id="38727"/>
    <lineage>
        <taxon>Eukaryota</taxon>
        <taxon>Viridiplantae</taxon>
        <taxon>Streptophyta</taxon>
        <taxon>Embryophyta</taxon>
        <taxon>Tracheophyta</taxon>
        <taxon>Spermatophyta</taxon>
        <taxon>Magnoliopsida</taxon>
        <taxon>Liliopsida</taxon>
        <taxon>Poales</taxon>
        <taxon>Poaceae</taxon>
        <taxon>PACMAD clade</taxon>
        <taxon>Panicoideae</taxon>
        <taxon>Panicodae</taxon>
        <taxon>Paniceae</taxon>
        <taxon>Panicinae</taxon>
        <taxon>Panicum</taxon>
        <taxon>Panicum sect. Hiantes</taxon>
    </lineage>
</organism>
<evidence type="ECO:0000313" key="3">
    <source>
        <dbReference type="Proteomes" id="UP000823388"/>
    </source>
</evidence>
<proteinExistence type="predicted"/>
<protein>
    <submittedName>
        <fullName evidence="2">Uncharacterized protein</fullName>
    </submittedName>
</protein>
<dbReference type="AlphaFoldDB" id="A0A8T0PY40"/>
<dbReference type="Proteomes" id="UP000823388">
    <property type="component" value="Chromosome 7N"/>
</dbReference>
<evidence type="ECO:0000313" key="2">
    <source>
        <dbReference type="EMBL" id="KAG2565798.1"/>
    </source>
</evidence>
<feature type="compositionally biased region" description="Basic residues" evidence="1">
    <location>
        <begin position="21"/>
        <end position="33"/>
    </location>
</feature>
<feature type="region of interest" description="Disordered" evidence="1">
    <location>
        <begin position="21"/>
        <end position="43"/>
    </location>
</feature>
<dbReference type="EMBL" id="CM029050">
    <property type="protein sequence ID" value="KAG2565798.1"/>
    <property type="molecule type" value="Genomic_DNA"/>
</dbReference>